<sequence length="184" mass="21201">MTIGWVTLDVGQQALIYKLTGEARVETGPKRLFLFWEKYVPLSVYAADQRSYLMIKHKNGKIAHKPGPCVMFKNPLEHLQIERKQAISLDANEVLVVYRMDEKTNEVTRYLKQGPTLYVPDANEWLHEFSWHGTDPENKTKKVPGLLKFTKLKVIPEQFYYNVCLSWCSGTTNNCFVVVSSVCL</sequence>
<accession>A0AAD9IUB8</accession>
<evidence type="ECO:0000313" key="2">
    <source>
        <dbReference type="Proteomes" id="UP001208570"/>
    </source>
</evidence>
<comment type="caution">
    <text evidence="1">The sequence shown here is derived from an EMBL/GenBank/DDBJ whole genome shotgun (WGS) entry which is preliminary data.</text>
</comment>
<name>A0AAD9IUB8_9ANNE</name>
<reference evidence="1" key="1">
    <citation type="journal article" date="2023" name="Mol. Biol. Evol.">
        <title>Third-Generation Sequencing Reveals the Adaptive Role of the Epigenome in Three Deep-Sea Polychaetes.</title>
        <authorList>
            <person name="Perez M."/>
            <person name="Aroh O."/>
            <person name="Sun Y."/>
            <person name="Lan Y."/>
            <person name="Juniper S.K."/>
            <person name="Young C.R."/>
            <person name="Angers B."/>
            <person name="Qian P.Y."/>
        </authorList>
    </citation>
    <scope>NUCLEOTIDE SEQUENCE</scope>
    <source>
        <strain evidence="1">P08H-3</strain>
    </source>
</reference>
<protein>
    <submittedName>
        <fullName evidence="1">Uncharacterized protein</fullName>
    </submittedName>
</protein>
<organism evidence="1 2">
    <name type="scientific">Paralvinella palmiformis</name>
    <dbReference type="NCBI Taxonomy" id="53620"/>
    <lineage>
        <taxon>Eukaryota</taxon>
        <taxon>Metazoa</taxon>
        <taxon>Spiralia</taxon>
        <taxon>Lophotrochozoa</taxon>
        <taxon>Annelida</taxon>
        <taxon>Polychaeta</taxon>
        <taxon>Sedentaria</taxon>
        <taxon>Canalipalpata</taxon>
        <taxon>Terebellida</taxon>
        <taxon>Terebelliformia</taxon>
        <taxon>Alvinellidae</taxon>
        <taxon>Paralvinella</taxon>
    </lineage>
</organism>
<dbReference type="AlphaFoldDB" id="A0AAD9IUB8"/>
<evidence type="ECO:0000313" key="1">
    <source>
        <dbReference type="EMBL" id="KAK2140702.1"/>
    </source>
</evidence>
<keyword evidence="2" id="KW-1185">Reference proteome</keyword>
<gene>
    <name evidence="1" type="ORF">LSH36_1274g00027</name>
</gene>
<dbReference type="Proteomes" id="UP001208570">
    <property type="component" value="Unassembled WGS sequence"/>
</dbReference>
<proteinExistence type="predicted"/>
<dbReference type="EMBL" id="JAODUP010001273">
    <property type="protein sequence ID" value="KAK2140702.1"/>
    <property type="molecule type" value="Genomic_DNA"/>
</dbReference>